<dbReference type="AlphaFoldDB" id="A0A8E2DTE7"/>
<organism evidence="1 2">
    <name type="scientific">Obba rivulosa</name>
    <dbReference type="NCBI Taxonomy" id="1052685"/>
    <lineage>
        <taxon>Eukaryota</taxon>
        <taxon>Fungi</taxon>
        <taxon>Dikarya</taxon>
        <taxon>Basidiomycota</taxon>
        <taxon>Agaricomycotina</taxon>
        <taxon>Agaricomycetes</taxon>
        <taxon>Polyporales</taxon>
        <taxon>Gelatoporiaceae</taxon>
        <taxon>Obba</taxon>
    </lineage>
</organism>
<sequence>MRLLSHNYQGLPPPDSAPIFTKHVFPDPSAELVHEYLPSMPHLAQTYPHAALGTAYAQMNRTTERIDLHIEGHKLHSLRERVMGHLKGTGVQLSIQDCLTAYLVTALNRCLGDPIHEITNAASYRHLPLPFVDGNVVGNAIYIVRIIPTRLSKGSLSLCDVAVAIRSTLERCRTSEYVEWWMCVASHIMLAAANEDRSLFFSTPLGRLSVNSNTA</sequence>
<accession>A0A8E2DTE7</accession>
<gene>
    <name evidence="1" type="ORF">OBBRIDRAFT_720887</name>
</gene>
<dbReference type="Proteomes" id="UP000250043">
    <property type="component" value="Unassembled WGS sequence"/>
</dbReference>
<dbReference type="OrthoDB" id="1862401at2759"/>
<evidence type="ECO:0000313" key="1">
    <source>
        <dbReference type="EMBL" id="OCH95279.1"/>
    </source>
</evidence>
<dbReference type="EMBL" id="KV722337">
    <property type="protein sequence ID" value="OCH95279.1"/>
    <property type="molecule type" value="Genomic_DNA"/>
</dbReference>
<dbReference type="Gene3D" id="3.30.559.10">
    <property type="entry name" value="Chloramphenicol acetyltransferase-like domain"/>
    <property type="match status" value="1"/>
</dbReference>
<proteinExistence type="predicted"/>
<evidence type="ECO:0000313" key="2">
    <source>
        <dbReference type="Proteomes" id="UP000250043"/>
    </source>
</evidence>
<name>A0A8E2DTE7_9APHY</name>
<keyword evidence="2" id="KW-1185">Reference proteome</keyword>
<dbReference type="InterPro" id="IPR023213">
    <property type="entry name" value="CAT-like_dom_sf"/>
</dbReference>
<protein>
    <submittedName>
        <fullName evidence="1">Uncharacterized protein</fullName>
    </submittedName>
</protein>
<reference evidence="1 2" key="1">
    <citation type="submission" date="2016-07" db="EMBL/GenBank/DDBJ databases">
        <title>Draft genome of the white-rot fungus Obba rivulosa 3A-2.</title>
        <authorList>
            <consortium name="DOE Joint Genome Institute"/>
            <person name="Miettinen O."/>
            <person name="Riley R."/>
            <person name="Acob R."/>
            <person name="Barry K."/>
            <person name="Cullen D."/>
            <person name="De Vries R."/>
            <person name="Hainaut M."/>
            <person name="Hatakka A."/>
            <person name="Henrissat B."/>
            <person name="Hilden K."/>
            <person name="Kuo R."/>
            <person name="Labutti K."/>
            <person name="Lipzen A."/>
            <person name="Makela M.R."/>
            <person name="Sandor L."/>
            <person name="Spatafora J.W."/>
            <person name="Grigoriev I.V."/>
            <person name="Hibbett D.S."/>
        </authorList>
    </citation>
    <scope>NUCLEOTIDE SEQUENCE [LARGE SCALE GENOMIC DNA]</scope>
    <source>
        <strain evidence="1 2">3A-2</strain>
    </source>
</reference>